<evidence type="ECO:0000256" key="5">
    <source>
        <dbReference type="ARBA" id="ARBA00023157"/>
    </source>
</evidence>
<dbReference type="Proteomes" id="UP001610446">
    <property type="component" value="Unassembled WGS sequence"/>
</dbReference>
<name>A0ABR4JR57_9EURO</name>
<keyword evidence="3" id="KW-0732">Signal</keyword>
<dbReference type="EMBL" id="JBFXLU010000098">
    <property type="protein sequence ID" value="KAL2842523.1"/>
    <property type="molecule type" value="Genomic_DNA"/>
</dbReference>
<keyword evidence="2" id="KW-0119">Carbohydrate metabolism</keyword>
<gene>
    <name evidence="8" type="ORF">BJY01DRAFT_249007</name>
</gene>
<keyword evidence="9" id="KW-1185">Reference proteome</keyword>
<evidence type="ECO:0000313" key="9">
    <source>
        <dbReference type="Proteomes" id="UP001610446"/>
    </source>
</evidence>
<sequence>MGYPGWPHWLELCKPSSSHRFSAREHHNISGISFDAARANISAVTNLDVCAVELALTHLELGTRTVLDFGVYAQQGFVVGTTDGGNISDDETVLRHDILQPAGGIDLDRFTDFSSRALHELALVSKAVAKSFYHSPPKYAYWSGCPTGRRLVADRGTYSSGIIQTAITGSSQMAPP</sequence>
<proteinExistence type="inferred from homology"/>
<keyword evidence="2" id="KW-0858">Xylan degradation</keyword>
<comment type="similarity">
    <text evidence="7">Belongs to the tannase family.</text>
</comment>
<evidence type="ECO:0000256" key="7">
    <source>
        <dbReference type="RuleBase" id="RU361238"/>
    </source>
</evidence>
<evidence type="ECO:0000256" key="1">
    <source>
        <dbReference type="ARBA" id="ARBA00022487"/>
    </source>
</evidence>
<reference evidence="8 9" key="1">
    <citation type="submission" date="2024-07" db="EMBL/GenBank/DDBJ databases">
        <title>Section-level genome sequencing and comparative genomics of Aspergillus sections Usti and Cavernicolus.</title>
        <authorList>
            <consortium name="Lawrence Berkeley National Laboratory"/>
            <person name="Nybo J.L."/>
            <person name="Vesth T.C."/>
            <person name="Theobald S."/>
            <person name="Frisvad J.C."/>
            <person name="Larsen T.O."/>
            <person name="Kjaerboelling I."/>
            <person name="Rothschild-Mancinelli K."/>
            <person name="Lyhne E.K."/>
            <person name="Kogle M.E."/>
            <person name="Barry K."/>
            <person name="Clum A."/>
            <person name="Na H."/>
            <person name="Ledsgaard L."/>
            <person name="Lin J."/>
            <person name="Lipzen A."/>
            <person name="Kuo A."/>
            <person name="Riley R."/>
            <person name="Mondo S."/>
            <person name="Labutti K."/>
            <person name="Haridas S."/>
            <person name="Pangalinan J."/>
            <person name="Salamov A.A."/>
            <person name="Simmons B.A."/>
            <person name="Magnuson J.K."/>
            <person name="Chen J."/>
            <person name="Drula E."/>
            <person name="Henrissat B."/>
            <person name="Wiebenga A."/>
            <person name="Lubbers R.J."/>
            <person name="Gomes A.C."/>
            <person name="Makela M.R."/>
            <person name="Stajich J."/>
            <person name="Grigoriev I.V."/>
            <person name="Mortensen U.H."/>
            <person name="De Vries R.P."/>
            <person name="Baker S.E."/>
            <person name="Andersen M.R."/>
        </authorList>
    </citation>
    <scope>NUCLEOTIDE SEQUENCE [LARGE SCALE GENOMIC DNA]</scope>
    <source>
        <strain evidence="8 9">CBS 123904</strain>
    </source>
</reference>
<keyword evidence="4 7" id="KW-0378">Hydrolase</keyword>
<keyword evidence="2" id="KW-0624">Polysaccharide degradation</keyword>
<dbReference type="Pfam" id="PF07519">
    <property type="entry name" value="Tannase"/>
    <property type="match status" value="1"/>
</dbReference>
<dbReference type="InterPro" id="IPR011118">
    <property type="entry name" value="Tannase/feruloyl_esterase"/>
</dbReference>
<keyword evidence="5" id="KW-1015">Disulfide bond</keyword>
<dbReference type="PANTHER" id="PTHR33938:SF15">
    <property type="entry name" value="FERULOYL ESTERASE B-RELATED"/>
    <property type="match status" value="1"/>
</dbReference>
<protein>
    <recommendedName>
        <fullName evidence="7">Carboxylic ester hydrolase</fullName>
        <ecNumber evidence="7">3.1.1.-</ecNumber>
    </recommendedName>
</protein>
<evidence type="ECO:0000256" key="6">
    <source>
        <dbReference type="ARBA" id="ARBA00034075"/>
    </source>
</evidence>
<keyword evidence="1" id="KW-0719">Serine esterase</keyword>
<evidence type="ECO:0000256" key="4">
    <source>
        <dbReference type="ARBA" id="ARBA00022801"/>
    </source>
</evidence>
<evidence type="ECO:0000256" key="2">
    <source>
        <dbReference type="ARBA" id="ARBA00022651"/>
    </source>
</evidence>
<comment type="catalytic activity">
    <reaction evidence="6">
        <text>feruloyl-polysaccharide + H2O = ferulate + polysaccharide.</text>
        <dbReference type="EC" id="3.1.1.73"/>
    </reaction>
</comment>
<dbReference type="EC" id="3.1.1.-" evidence="7"/>
<organism evidence="8 9">
    <name type="scientific">Aspergillus pseudoustus</name>
    <dbReference type="NCBI Taxonomy" id="1810923"/>
    <lineage>
        <taxon>Eukaryota</taxon>
        <taxon>Fungi</taxon>
        <taxon>Dikarya</taxon>
        <taxon>Ascomycota</taxon>
        <taxon>Pezizomycotina</taxon>
        <taxon>Eurotiomycetes</taxon>
        <taxon>Eurotiomycetidae</taxon>
        <taxon>Eurotiales</taxon>
        <taxon>Aspergillaceae</taxon>
        <taxon>Aspergillus</taxon>
        <taxon>Aspergillus subgen. Nidulantes</taxon>
    </lineage>
</organism>
<evidence type="ECO:0000256" key="3">
    <source>
        <dbReference type="ARBA" id="ARBA00022729"/>
    </source>
</evidence>
<comment type="caution">
    <text evidence="8">The sequence shown here is derived from an EMBL/GenBank/DDBJ whole genome shotgun (WGS) entry which is preliminary data.</text>
</comment>
<accession>A0ABR4JR57</accession>
<evidence type="ECO:0000313" key="8">
    <source>
        <dbReference type="EMBL" id="KAL2842523.1"/>
    </source>
</evidence>
<dbReference type="PANTHER" id="PTHR33938">
    <property type="entry name" value="FERULOYL ESTERASE B-RELATED"/>
    <property type="match status" value="1"/>
</dbReference>